<feature type="binding site" evidence="8">
    <location>
        <position position="36"/>
    </location>
    <ligand>
        <name>AMP</name>
        <dbReference type="ChEBI" id="CHEBI:456215"/>
    </ligand>
</feature>
<dbReference type="NCBIfam" id="NF001380">
    <property type="entry name" value="PRK00279.1-2"/>
    <property type="match status" value="1"/>
</dbReference>
<dbReference type="CDD" id="cd01428">
    <property type="entry name" value="ADK"/>
    <property type="match status" value="1"/>
</dbReference>
<comment type="subunit">
    <text evidence="8 10">Monomer.</text>
</comment>
<proteinExistence type="inferred from homology"/>
<feature type="binding site" evidence="8">
    <location>
        <position position="127"/>
    </location>
    <ligand>
        <name>ATP</name>
        <dbReference type="ChEBI" id="CHEBI:30616"/>
    </ligand>
</feature>
<evidence type="ECO:0000256" key="2">
    <source>
        <dbReference type="ARBA" id="ARBA00022723"/>
    </source>
</evidence>
<dbReference type="SUPFAM" id="SSF52540">
    <property type="entry name" value="P-loop containing nucleoside triphosphate hydrolases"/>
    <property type="match status" value="1"/>
</dbReference>
<dbReference type="InterPro" id="IPR000850">
    <property type="entry name" value="Adenylat/UMP-CMP_kin"/>
</dbReference>
<keyword evidence="6 8" id="KW-0862">Zinc</keyword>
<dbReference type="Pfam" id="PF05191">
    <property type="entry name" value="ADK_lid"/>
    <property type="match status" value="1"/>
</dbReference>
<feature type="region of interest" description="LID" evidence="8">
    <location>
        <begin position="126"/>
        <end position="163"/>
    </location>
</feature>
<gene>
    <name evidence="8 12" type="primary">adk</name>
    <name evidence="12" type="ORF">H0A61_01345</name>
</gene>
<dbReference type="NCBIfam" id="NF011100">
    <property type="entry name" value="PRK14527.1"/>
    <property type="match status" value="1"/>
</dbReference>
<feature type="binding site" evidence="8">
    <location>
        <begin position="10"/>
        <end position="15"/>
    </location>
    <ligand>
        <name>ATP</name>
        <dbReference type="ChEBI" id="CHEBI:30616"/>
    </ligand>
</feature>
<dbReference type="PROSITE" id="PS00113">
    <property type="entry name" value="ADENYLATE_KINASE"/>
    <property type="match status" value="1"/>
</dbReference>
<dbReference type="NCBIfam" id="TIGR01351">
    <property type="entry name" value="adk"/>
    <property type="match status" value="1"/>
</dbReference>
<name>A0A8A0RN18_9FIRM</name>
<dbReference type="PANTHER" id="PTHR23359">
    <property type="entry name" value="NUCLEOTIDE KINASE"/>
    <property type="match status" value="1"/>
</dbReference>
<evidence type="ECO:0000313" key="12">
    <source>
        <dbReference type="EMBL" id="QSQ08988.1"/>
    </source>
</evidence>
<dbReference type="AlphaFoldDB" id="A0A8A0RN18"/>
<comment type="function">
    <text evidence="8">Catalyzes the reversible transfer of the terminal phosphate group between ATP and AMP. Plays an important role in cellular energy homeostasis and in adenine nucleotide metabolism.</text>
</comment>
<dbReference type="PRINTS" id="PR00094">
    <property type="entry name" value="ADENYLTKNASE"/>
</dbReference>
<dbReference type="UniPathway" id="UPA00588">
    <property type="reaction ID" value="UER00649"/>
</dbReference>
<dbReference type="InterPro" id="IPR033690">
    <property type="entry name" value="Adenylat_kinase_CS"/>
</dbReference>
<evidence type="ECO:0000259" key="11">
    <source>
        <dbReference type="Pfam" id="PF05191"/>
    </source>
</evidence>
<dbReference type="InterPro" id="IPR027417">
    <property type="entry name" value="P-loop_NTPase"/>
</dbReference>
<feature type="binding site" evidence="8">
    <location>
        <position position="130"/>
    </location>
    <ligand>
        <name>Zn(2+)</name>
        <dbReference type="ChEBI" id="CHEBI:29105"/>
        <note>structural</note>
    </ligand>
</feature>
<dbReference type="NCBIfam" id="NF001381">
    <property type="entry name" value="PRK00279.1-3"/>
    <property type="match status" value="1"/>
</dbReference>
<feature type="binding site" evidence="8">
    <location>
        <begin position="136"/>
        <end position="137"/>
    </location>
    <ligand>
        <name>ATP</name>
        <dbReference type="ChEBI" id="CHEBI:30616"/>
    </ligand>
</feature>
<dbReference type="Pfam" id="PF00406">
    <property type="entry name" value="ADK"/>
    <property type="match status" value="1"/>
</dbReference>
<evidence type="ECO:0000256" key="5">
    <source>
        <dbReference type="ARBA" id="ARBA00022777"/>
    </source>
</evidence>
<dbReference type="EC" id="2.7.4.3" evidence="8 10"/>
<comment type="catalytic activity">
    <reaction evidence="8 10">
        <text>AMP + ATP = 2 ADP</text>
        <dbReference type="Rhea" id="RHEA:12973"/>
        <dbReference type="ChEBI" id="CHEBI:30616"/>
        <dbReference type="ChEBI" id="CHEBI:456215"/>
        <dbReference type="ChEBI" id="CHEBI:456216"/>
        <dbReference type="EC" id="2.7.4.3"/>
    </reaction>
</comment>
<feature type="binding site" evidence="8">
    <location>
        <position position="92"/>
    </location>
    <ligand>
        <name>AMP</name>
        <dbReference type="ChEBI" id="CHEBI:456215"/>
    </ligand>
</feature>
<dbReference type="FunFam" id="3.40.50.300:FF:000106">
    <property type="entry name" value="Adenylate kinase mitochondrial"/>
    <property type="match status" value="1"/>
</dbReference>
<dbReference type="GO" id="GO:0008270">
    <property type="term" value="F:zinc ion binding"/>
    <property type="evidence" value="ECO:0007669"/>
    <property type="project" value="UniProtKB-UniRule"/>
</dbReference>
<feature type="domain" description="Adenylate kinase active site lid" evidence="11">
    <location>
        <begin position="127"/>
        <end position="162"/>
    </location>
</feature>
<dbReference type="InterPro" id="IPR007862">
    <property type="entry name" value="Adenylate_kinase_lid-dom"/>
</dbReference>
<keyword evidence="2 8" id="KW-0479">Metal-binding</keyword>
<keyword evidence="13" id="KW-1185">Reference proteome</keyword>
<feature type="binding site" evidence="8">
    <location>
        <position position="153"/>
    </location>
    <ligand>
        <name>Zn(2+)</name>
        <dbReference type="ChEBI" id="CHEBI:29105"/>
        <note>structural</note>
    </ligand>
</feature>
<keyword evidence="4 8" id="KW-0547">Nucleotide-binding</keyword>
<keyword evidence="7 8" id="KW-0067">ATP-binding</keyword>
<feature type="binding site" evidence="8">
    <location>
        <position position="199"/>
    </location>
    <ligand>
        <name>ATP</name>
        <dbReference type="ChEBI" id="CHEBI:30616"/>
    </ligand>
</feature>
<dbReference type="Proteomes" id="UP000662904">
    <property type="component" value="Chromosome"/>
</dbReference>
<accession>A0A8A0RN18</accession>
<dbReference type="GO" id="GO:0004017">
    <property type="term" value="F:AMP kinase activity"/>
    <property type="evidence" value="ECO:0007669"/>
    <property type="project" value="UniProtKB-UniRule"/>
</dbReference>
<reference evidence="12" key="1">
    <citation type="submission" date="2020-07" db="EMBL/GenBank/DDBJ databases">
        <title>Koleobacter methoxysyntrophicus gen. nov., sp. nov., a novel anaerobic bacterium isolated from deep subsurface oil field and proposal of Koleobacterales ord. nov. in the phylum Firmicutes.</title>
        <authorList>
            <person name="Sakamoto S."/>
            <person name="Tamaki H."/>
        </authorList>
    </citation>
    <scope>NUCLEOTIDE SEQUENCE</scope>
    <source>
        <strain evidence="12">NRmbB1</strain>
    </source>
</reference>
<feature type="binding site" evidence="8">
    <location>
        <begin position="85"/>
        <end position="88"/>
    </location>
    <ligand>
        <name>AMP</name>
        <dbReference type="ChEBI" id="CHEBI:456215"/>
    </ligand>
</feature>
<feature type="binding site" evidence="8">
    <location>
        <position position="150"/>
    </location>
    <ligand>
        <name>Zn(2+)</name>
        <dbReference type="ChEBI" id="CHEBI:29105"/>
        <note>structural</note>
    </ligand>
</feature>
<evidence type="ECO:0000256" key="7">
    <source>
        <dbReference type="ARBA" id="ARBA00022840"/>
    </source>
</evidence>
<comment type="similarity">
    <text evidence="8 9">Belongs to the adenylate kinase family.</text>
</comment>
<feature type="region of interest" description="NMP" evidence="8">
    <location>
        <begin position="30"/>
        <end position="59"/>
    </location>
</feature>
<keyword evidence="5 8" id="KW-0418">Kinase</keyword>
<evidence type="ECO:0000256" key="6">
    <source>
        <dbReference type="ARBA" id="ARBA00022833"/>
    </source>
</evidence>
<evidence type="ECO:0000256" key="1">
    <source>
        <dbReference type="ARBA" id="ARBA00022679"/>
    </source>
</evidence>
<dbReference type="HAMAP" id="MF_00235">
    <property type="entry name" value="Adenylate_kinase_Adk"/>
    <property type="match status" value="1"/>
</dbReference>
<keyword evidence="8" id="KW-0963">Cytoplasm</keyword>
<dbReference type="EMBL" id="CP059066">
    <property type="protein sequence ID" value="QSQ08988.1"/>
    <property type="molecule type" value="Genomic_DNA"/>
</dbReference>
<comment type="domain">
    <text evidence="8">Consists of three domains, a large central CORE domain and two small peripheral domains, NMPbind and LID, which undergo movements during catalysis. The LID domain closes over the site of phosphoryl transfer upon ATP binding. Assembling and dissambling the active center during each catalytic cycle provides an effective means to prevent ATP hydrolysis. Some bacteria have evolved a zinc-coordinating structure that stabilizes the LID domain.</text>
</comment>
<evidence type="ECO:0000256" key="9">
    <source>
        <dbReference type="RuleBase" id="RU003330"/>
    </source>
</evidence>
<keyword evidence="3 8" id="KW-0545">Nucleotide biosynthesis</keyword>
<feature type="binding site" evidence="8">
    <location>
        <position position="133"/>
    </location>
    <ligand>
        <name>Zn(2+)</name>
        <dbReference type="ChEBI" id="CHEBI:29105"/>
        <note>structural</note>
    </ligand>
</feature>
<evidence type="ECO:0000313" key="13">
    <source>
        <dbReference type="Proteomes" id="UP000662904"/>
    </source>
</evidence>
<dbReference type="GO" id="GO:0005737">
    <property type="term" value="C:cytoplasm"/>
    <property type="evidence" value="ECO:0007669"/>
    <property type="project" value="UniProtKB-SubCell"/>
</dbReference>
<feature type="binding site" evidence="8">
    <location>
        <begin position="57"/>
        <end position="59"/>
    </location>
    <ligand>
        <name>AMP</name>
        <dbReference type="ChEBI" id="CHEBI:456215"/>
    </ligand>
</feature>
<dbReference type="GO" id="GO:0044209">
    <property type="term" value="P:AMP salvage"/>
    <property type="evidence" value="ECO:0007669"/>
    <property type="project" value="UniProtKB-UniRule"/>
</dbReference>
<dbReference type="GO" id="GO:0005524">
    <property type="term" value="F:ATP binding"/>
    <property type="evidence" value="ECO:0007669"/>
    <property type="project" value="UniProtKB-UniRule"/>
</dbReference>
<feature type="binding site" evidence="8">
    <location>
        <position position="31"/>
    </location>
    <ligand>
        <name>AMP</name>
        <dbReference type="ChEBI" id="CHEBI:456215"/>
    </ligand>
</feature>
<organism evidence="12 13">
    <name type="scientific">Koleobacter methoxysyntrophicus</name>
    <dbReference type="NCBI Taxonomy" id="2751313"/>
    <lineage>
        <taxon>Bacteria</taxon>
        <taxon>Bacillati</taxon>
        <taxon>Bacillota</taxon>
        <taxon>Clostridia</taxon>
        <taxon>Koleobacterales</taxon>
        <taxon>Koleobacteraceae</taxon>
        <taxon>Koleobacter</taxon>
    </lineage>
</organism>
<evidence type="ECO:0000256" key="8">
    <source>
        <dbReference type="HAMAP-Rule" id="MF_00235"/>
    </source>
</evidence>
<dbReference type="RefSeq" id="WP_206709183.1">
    <property type="nucleotide sequence ID" value="NZ_CP059066.1"/>
</dbReference>
<comment type="subcellular location">
    <subcellularLocation>
        <location evidence="8 10">Cytoplasm</location>
    </subcellularLocation>
</comment>
<comment type="pathway">
    <text evidence="8">Purine metabolism; AMP biosynthesis via salvage pathway; AMP from ADP: step 1/1.</text>
</comment>
<evidence type="ECO:0000256" key="3">
    <source>
        <dbReference type="ARBA" id="ARBA00022727"/>
    </source>
</evidence>
<dbReference type="Gene3D" id="3.40.50.300">
    <property type="entry name" value="P-loop containing nucleotide triphosphate hydrolases"/>
    <property type="match status" value="1"/>
</dbReference>
<dbReference type="InterPro" id="IPR006259">
    <property type="entry name" value="Adenyl_kin_sub"/>
</dbReference>
<protein>
    <recommendedName>
        <fullName evidence="8 10">Adenylate kinase</fullName>
        <shortName evidence="8">AK</shortName>
        <ecNumber evidence="8 10">2.7.4.3</ecNumber>
    </recommendedName>
    <alternativeName>
        <fullName evidence="8">ATP-AMP transphosphorylase</fullName>
    </alternativeName>
    <alternativeName>
        <fullName evidence="8">ATP:AMP phosphotransferase</fullName>
    </alternativeName>
    <alternativeName>
        <fullName evidence="8">Adenylate monophosphate kinase</fullName>
    </alternativeName>
</protein>
<dbReference type="KEGG" id="kme:H0A61_01345"/>
<keyword evidence="1 8" id="KW-0808">Transferase</keyword>
<evidence type="ECO:0000256" key="10">
    <source>
        <dbReference type="RuleBase" id="RU003331"/>
    </source>
</evidence>
<sequence length="216" mass="24140">MRIIFMGPPGAGKGTQSEKLSKELDIPHISTGDIFRKNLREKTALGLKAKQYMDKGLLVPDDIVVAIVKDRLREPDCRKGFILDGFPRTVAQAQSLDSALSEMETELTCVINFKVSKEELIARLTGRRVCKACGATFHVKYNPPKQQGICDLCGGPLIQRDDDTEETVEKRLDVYKKETEPLIEYYTDKGVLITIDGEKDVDEVYEDLKGAVRGCD</sequence>
<feature type="binding site" evidence="8">
    <location>
        <position position="171"/>
    </location>
    <ligand>
        <name>AMP</name>
        <dbReference type="ChEBI" id="CHEBI:456215"/>
    </ligand>
</feature>
<evidence type="ECO:0000256" key="4">
    <source>
        <dbReference type="ARBA" id="ARBA00022741"/>
    </source>
</evidence>
<feature type="binding site" evidence="8">
    <location>
        <position position="160"/>
    </location>
    <ligand>
        <name>AMP</name>
        <dbReference type="ChEBI" id="CHEBI:456215"/>
    </ligand>
</feature>